<dbReference type="Proteomes" id="UP000028547">
    <property type="component" value="Unassembled WGS sequence"/>
</dbReference>
<sequence>MAIDKVGAIGGAGATPALEPSGKARFGEVLEGVKGPAKQPGPRVASEGTPQLASTEKTEAARGKCEVEGVGKASGGTSEVRAGGQVDSVQSARSQQAVQVLDRVTEAQKRLDGLLALAESGRSFSPAELLAVQAHVYRASQELDLAGKVVEKATGGVKQVLQTQV</sequence>
<dbReference type="RefSeq" id="WP_043401804.1">
    <property type="nucleotide sequence ID" value="NZ_JPMI01000201.1"/>
</dbReference>
<protein>
    <submittedName>
        <fullName evidence="2">ATP-dependent helicase HrpB</fullName>
    </submittedName>
</protein>
<dbReference type="AlphaFoldDB" id="A0A084SQ82"/>
<evidence type="ECO:0000256" key="1">
    <source>
        <dbReference type="SAM" id="MobiDB-lite"/>
    </source>
</evidence>
<keyword evidence="2" id="KW-0378">Hydrolase</keyword>
<organism evidence="2 3">
    <name type="scientific">Archangium violaceum Cb vi76</name>
    <dbReference type="NCBI Taxonomy" id="1406225"/>
    <lineage>
        <taxon>Bacteria</taxon>
        <taxon>Pseudomonadati</taxon>
        <taxon>Myxococcota</taxon>
        <taxon>Myxococcia</taxon>
        <taxon>Myxococcales</taxon>
        <taxon>Cystobacterineae</taxon>
        <taxon>Archangiaceae</taxon>
        <taxon>Archangium</taxon>
    </lineage>
</organism>
<dbReference type="GO" id="GO:0004386">
    <property type="term" value="F:helicase activity"/>
    <property type="evidence" value="ECO:0007669"/>
    <property type="project" value="UniProtKB-KW"/>
</dbReference>
<keyword evidence="2" id="KW-0547">Nucleotide-binding</keyword>
<feature type="compositionally biased region" description="Basic and acidic residues" evidence="1">
    <location>
        <begin position="56"/>
        <end position="69"/>
    </location>
</feature>
<reference evidence="2 3" key="1">
    <citation type="submission" date="2014-07" db="EMBL/GenBank/DDBJ databases">
        <title>Draft Genome Sequence of Gephyronic Acid Producer, Cystobacter violaceus Strain Cb vi76.</title>
        <authorList>
            <person name="Stevens D.C."/>
            <person name="Young J."/>
            <person name="Carmichael R."/>
            <person name="Tan J."/>
            <person name="Taylor R.E."/>
        </authorList>
    </citation>
    <scope>NUCLEOTIDE SEQUENCE [LARGE SCALE GENOMIC DNA]</scope>
    <source>
        <strain evidence="2 3">Cb vi76</strain>
    </source>
</reference>
<comment type="caution">
    <text evidence="2">The sequence shown here is derived from an EMBL/GenBank/DDBJ whole genome shotgun (WGS) entry which is preliminary data.</text>
</comment>
<name>A0A084SQ82_9BACT</name>
<dbReference type="EMBL" id="JPMI01000201">
    <property type="protein sequence ID" value="KFA90617.1"/>
    <property type="molecule type" value="Genomic_DNA"/>
</dbReference>
<evidence type="ECO:0000313" key="3">
    <source>
        <dbReference type="Proteomes" id="UP000028547"/>
    </source>
</evidence>
<gene>
    <name evidence="2" type="ORF">Q664_27540</name>
</gene>
<accession>A0A084SQ82</accession>
<keyword evidence="2" id="KW-0347">Helicase</keyword>
<feature type="region of interest" description="Disordered" evidence="1">
    <location>
        <begin position="1"/>
        <end position="92"/>
    </location>
</feature>
<keyword evidence="2" id="KW-0067">ATP-binding</keyword>
<evidence type="ECO:0000313" key="2">
    <source>
        <dbReference type="EMBL" id="KFA90617.1"/>
    </source>
</evidence>
<proteinExistence type="predicted"/>